<reference evidence="1" key="1">
    <citation type="submission" date="2022-03" db="EMBL/GenBank/DDBJ databases">
        <authorList>
            <person name="Martin C."/>
        </authorList>
    </citation>
    <scope>NUCLEOTIDE SEQUENCE</scope>
</reference>
<comment type="caution">
    <text evidence="1">The sequence shown here is derived from an EMBL/GenBank/DDBJ whole genome shotgun (WGS) entry which is preliminary data.</text>
</comment>
<accession>A0A8J1TVD6</accession>
<gene>
    <name evidence="1" type="ORF">OFUS_LOCUS20989</name>
</gene>
<dbReference type="OrthoDB" id="5282002at2759"/>
<dbReference type="PANTHER" id="PTHR47085">
    <property type="entry name" value="ZINC FINGER MYND DOMAIN-CONTAINING PROTEIN 15"/>
    <property type="match status" value="1"/>
</dbReference>
<protein>
    <submittedName>
        <fullName evidence="1">Uncharacterized protein</fullName>
    </submittedName>
</protein>
<dbReference type="GO" id="GO:0045892">
    <property type="term" value="P:negative regulation of DNA-templated transcription"/>
    <property type="evidence" value="ECO:0007669"/>
    <property type="project" value="InterPro"/>
</dbReference>
<dbReference type="EMBL" id="CAIIXF020000010">
    <property type="protein sequence ID" value="CAH1796599.1"/>
    <property type="molecule type" value="Genomic_DNA"/>
</dbReference>
<proteinExistence type="predicted"/>
<organism evidence="1 2">
    <name type="scientific">Owenia fusiformis</name>
    <name type="common">Polychaete worm</name>
    <dbReference type="NCBI Taxonomy" id="6347"/>
    <lineage>
        <taxon>Eukaryota</taxon>
        <taxon>Metazoa</taxon>
        <taxon>Spiralia</taxon>
        <taxon>Lophotrochozoa</taxon>
        <taxon>Annelida</taxon>
        <taxon>Polychaeta</taxon>
        <taxon>Sedentaria</taxon>
        <taxon>Canalipalpata</taxon>
        <taxon>Sabellida</taxon>
        <taxon>Oweniida</taxon>
        <taxon>Oweniidae</taxon>
        <taxon>Owenia</taxon>
    </lineage>
</organism>
<dbReference type="PANTHER" id="PTHR47085:SF1">
    <property type="entry name" value="ZINC FINGER MYND DOMAIN-CONTAINING PROTEIN 15"/>
    <property type="match status" value="1"/>
</dbReference>
<dbReference type="Pfam" id="PF20179">
    <property type="entry name" value="MSS51_C"/>
    <property type="match status" value="1"/>
</dbReference>
<dbReference type="AlphaFoldDB" id="A0A8J1TVD6"/>
<keyword evidence="2" id="KW-1185">Reference proteome</keyword>
<evidence type="ECO:0000313" key="1">
    <source>
        <dbReference type="EMBL" id="CAH1796599.1"/>
    </source>
</evidence>
<dbReference type="InterPro" id="IPR046824">
    <property type="entry name" value="Mss51-like_C"/>
</dbReference>
<sequence>KPSHPLHNTQPLTQWSDYYAYRGFRLDSPIAILLHWPLTMFYILTTLLPQNYPHADQVIEQPNSFLIHMLGVEKEIEMIPLFKELAYLIPGVSFEIHMIGPDIADTADGKAYDDVDLHVMVHKCAYHEYPGPPPDFIIGFNAGIGAYMPWANTLVTLKELGVPVYFTDYCQYSCECANPPMEHLKLGTATKPMINPFRCPVRKFCEEQLMPWYSNGFIYTLDFNYKSGAGGDADR</sequence>
<dbReference type="InterPro" id="IPR042989">
    <property type="entry name" value="ZMY15"/>
</dbReference>
<name>A0A8J1TVD6_OWEFU</name>
<evidence type="ECO:0000313" key="2">
    <source>
        <dbReference type="Proteomes" id="UP000749559"/>
    </source>
</evidence>
<feature type="non-terminal residue" evidence="1">
    <location>
        <position position="1"/>
    </location>
</feature>
<dbReference type="GO" id="GO:0042826">
    <property type="term" value="F:histone deacetylase binding"/>
    <property type="evidence" value="ECO:0007669"/>
    <property type="project" value="InterPro"/>
</dbReference>
<dbReference type="Proteomes" id="UP000749559">
    <property type="component" value="Unassembled WGS sequence"/>
</dbReference>